<organism evidence="2 3">
    <name type="scientific">Echinostoma caproni</name>
    <dbReference type="NCBI Taxonomy" id="27848"/>
    <lineage>
        <taxon>Eukaryota</taxon>
        <taxon>Metazoa</taxon>
        <taxon>Spiralia</taxon>
        <taxon>Lophotrochozoa</taxon>
        <taxon>Platyhelminthes</taxon>
        <taxon>Trematoda</taxon>
        <taxon>Digenea</taxon>
        <taxon>Plagiorchiida</taxon>
        <taxon>Echinostomata</taxon>
        <taxon>Echinostomatoidea</taxon>
        <taxon>Echinostomatidae</taxon>
        <taxon>Echinostoma</taxon>
    </lineage>
</organism>
<protein>
    <submittedName>
        <fullName evidence="2">Uncharacterized protein</fullName>
    </submittedName>
</protein>
<reference evidence="2 3" key="1">
    <citation type="submission" date="2018-11" db="EMBL/GenBank/DDBJ databases">
        <authorList>
            <consortium name="Pathogen Informatics"/>
        </authorList>
    </citation>
    <scope>NUCLEOTIDE SEQUENCE [LARGE SCALE GENOMIC DNA]</scope>
    <source>
        <strain evidence="2 3">Egypt</strain>
    </source>
</reference>
<name>A0A3P8BSQ0_9TREM</name>
<feature type="compositionally biased region" description="Basic residues" evidence="1">
    <location>
        <begin position="28"/>
        <end position="38"/>
    </location>
</feature>
<feature type="region of interest" description="Disordered" evidence="1">
    <location>
        <begin position="106"/>
        <end position="135"/>
    </location>
</feature>
<evidence type="ECO:0000313" key="3">
    <source>
        <dbReference type="Proteomes" id="UP000272942"/>
    </source>
</evidence>
<dbReference type="AlphaFoldDB" id="A0A3P8BSQ0"/>
<feature type="compositionally biased region" description="Polar residues" evidence="1">
    <location>
        <begin position="115"/>
        <end position="129"/>
    </location>
</feature>
<gene>
    <name evidence="2" type="ORF">ECPE_LOCUS789</name>
</gene>
<evidence type="ECO:0000256" key="1">
    <source>
        <dbReference type="SAM" id="MobiDB-lite"/>
    </source>
</evidence>
<dbReference type="EMBL" id="UZAN01003215">
    <property type="protein sequence ID" value="VDP28912.1"/>
    <property type="molecule type" value="Genomic_DNA"/>
</dbReference>
<evidence type="ECO:0000313" key="2">
    <source>
        <dbReference type="EMBL" id="VDP28912.1"/>
    </source>
</evidence>
<feature type="compositionally biased region" description="Low complexity" evidence="1">
    <location>
        <begin position="52"/>
        <end position="70"/>
    </location>
</feature>
<feature type="region of interest" description="Disordered" evidence="1">
    <location>
        <begin position="1"/>
        <end position="71"/>
    </location>
</feature>
<accession>A0A3P8BSQ0</accession>
<sequence>MPPECAPSPRTVARAQAGVKPTADRYRKQAVGRGKKRSGASTTNSFCANDPSVGLSSSEISGSSSEPGAGHVHMVRRRSHPIVHPPCEIPFCETCRQMDADMAAAAVSASTNATDGTNQQHSPSPQTPASDDDESRSWIFKQLPGPWWWCEDCQALVSSPEITIAHLFAVLRQWTPYAQLQLITIVDEVSVFISCSPLEHGYLKTANMFKTVLTNSP</sequence>
<proteinExistence type="predicted"/>
<dbReference type="Proteomes" id="UP000272942">
    <property type="component" value="Unassembled WGS sequence"/>
</dbReference>
<dbReference type="OrthoDB" id="2130750at2759"/>
<keyword evidence="3" id="KW-1185">Reference proteome</keyword>